<evidence type="ECO:0000256" key="4">
    <source>
        <dbReference type="ARBA" id="ARBA00023136"/>
    </source>
</evidence>
<comment type="caution">
    <text evidence="7">The sequence shown here is derived from an EMBL/GenBank/DDBJ whole genome shotgun (WGS) entry which is preliminary data.</text>
</comment>
<dbReference type="Gene3D" id="1.10.3720.10">
    <property type="entry name" value="MetI-like"/>
    <property type="match status" value="1"/>
</dbReference>
<dbReference type="Pfam" id="PF00528">
    <property type="entry name" value="BPD_transp_1"/>
    <property type="match status" value="1"/>
</dbReference>
<dbReference type="GO" id="GO:0055085">
    <property type="term" value="P:transmembrane transport"/>
    <property type="evidence" value="ECO:0007669"/>
    <property type="project" value="InterPro"/>
</dbReference>
<accession>A0A2T5RJG5</accession>
<feature type="transmembrane region" description="Helical" evidence="5">
    <location>
        <begin position="281"/>
        <end position="305"/>
    </location>
</feature>
<dbReference type="RefSeq" id="WP_108140047.1">
    <property type="nucleotide sequence ID" value="NZ_QAXS01000014.1"/>
</dbReference>
<evidence type="ECO:0000256" key="3">
    <source>
        <dbReference type="ARBA" id="ARBA00022989"/>
    </source>
</evidence>
<comment type="subcellular location">
    <subcellularLocation>
        <location evidence="5">Cell membrane</location>
        <topology evidence="5">Multi-pass membrane protein</topology>
    </subcellularLocation>
    <subcellularLocation>
        <location evidence="1">Membrane</location>
        <topology evidence="1">Multi-pass membrane protein</topology>
    </subcellularLocation>
</comment>
<comment type="similarity">
    <text evidence="5">Belongs to the binding-protein-dependent transport system permease family.</text>
</comment>
<dbReference type="Proteomes" id="UP000244089">
    <property type="component" value="Unassembled WGS sequence"/>
</dbReference>
<feature type="domain" description="ABC transmembrane type-1" evidence="6">
    <location>
        <begin position="166"/>
        <end position="362"/>
    </location>
</feature>
<gene>
    <name evidence="7" type="ORF">C8C76_11413</name>
</gene>
<feature type="transmembrane region" description="Helical" evidence="5">
    <location>
        <begin position="341"/>
        <end position="361"/>
    </location>
</feature>
<evidence type="ECO:0000259" key="6">
    <source>
        <dbReference type="PROSITE" id="PS50928"/>
    </source>
</evidence>
<dbReference type="PROSITE" id="PS50928">
    <property type="entry name" value="ABC_TM1"/>
    <property type="match status" value="1"/>
</dbReference>
<organism evidence="7 8">
    <name type="scientific">Halanaerobium saccharolyticum</name>
    <dbReference type="NCBI Taxonomy" id="43595"/>
    <lineage>
        <taxon>Bacteria</taxon>
        <taxon>Bacillati</taxon>
        <taxon>Bacillota</taxon>
        <taxon>Clostridia</taxon>
        <taxon>Halanaerobiales</taxon>
        <taxon>Halanaerobiaceae</taxon>
        <taxon>Halanaerobium</taxon>
    </lineage>
</organism>
<evidence type="ECO:0000256" key="5">
    <source>
        <dbReference type="RuleBase" id="RU363032"/>
    </source>
</evidence>
<reference evidence="7 8" key="1">
    <citation type="submission" date="2018-04" db="EMBL/GenBank/DDBJ databases">
        <title>Subsurface microbial communities from deep shales in Ohio and West Virginia, USA.</title>
        <authorList>
            <person name="Wrighton K."/>
        </authorList>
    </citation>
    <scope>NUCLEOTIDE SEQUENCE [LARGE SCALE GENOMIC DNA]</scope>
    <source>
        <strain evidence="7 8">WC1</strain>
    </source>
</reference>
<dbReference type="InterPro" id="IPR000515">
    <property type="entry name" value="MetI-like"/>
</dbReference>
<keyword evidence="3 5" id="KW-1133">Transmembrane helix</keyword>
<sequence length="374" mass="41781">MAKENNQNGNYEDDIYAASQKELIWMRFKKHKLAMAAGIVLIIMYALAIFAPFFSAQDPHQRRVSYKEAPPHQLHFEDAEGNFSLRPMIYPYNKEVDMETFEDIYTEDESKPTPIKFFVEGFEYEVLGLFETDIHLFGTGDENRPVFIFGADSLGRDLFARIIYGARISLSIGLIGVAVSLFLGILIGGIGGYFGGKIDLFIQRMIELVRSIPQLPLWMGLSAALPSSWSAIQVYLAITIILSLMSWTSLARVVRGRFLSLREEEFVIAARLMGRSPLEIIFIHMLPSFLSHIIASLTLAIPGMILGETALSFLGIGLQAPVISWGVLLQKAQNLYTIANAPWLMLPGLFVIITVLAFNFLGDGIRDAADPYSK</sequence>
<feature type="transmembrane region" description="Helical" evidence="5">
    <location>
        <begin position="311"/>
        <end position="329"/>
    </location>
</feature>
<dbReference type="InterPro" id="IPR025966">
    <property type="entry name" value="OppC_N"/>
</dbReference>
<proteinExistence type="inferred from homology"/>
<name>A0A2T5RJG5_9FIRM</name>
<feature type="transmembrane region" description="Helical" evidence="5">
    <location>
        <begin position="33"/>
        <end position="54"/>
    </location>
</feature>
<dbReference type="InterPro" id="IPR035906">
    <property type="entry name" value="MetI-like_sf"/>
</dbReference>
<keyword evidence="4 5" id="KW-0472">Membrane</keyword>
<dbReference type="GO" id="GO:0005886">
    <property type="term" value="C:plasma membrane"/>
    <property type="evidence" value="ECO:0007669"/>
    <property type="project" value="UniProtKB-SubCell"/>
</dbReference>
<dbReference type="SUPFAM" id="SSF161098">
    <property type="entry name" value="MetI-like"/>
    <property type="match status" value="1"/>
</dbReference>
<evidence type="ECO:0000313" key="7">
    <source>
        <dbReference type="EMBL" id="PTV98746.1"/>
    </source>
</evidence>
<dbReference type="Pfam" id="PF12911">
    <property type="entry name" value="OppC_N"/>
    <property type="match status" value="1"/>
</dbReference>
<evidence type="ECO:0000313" key="8">
    <source>
        <dbReference type="Proteomes" id="UP000244089"/>
    </source>
</evidence>
<evidence type="ECO:0000256" key="1">
    <source>
        <dbReference type="ARBA" id="ARBA00004141"/>
    </source>
</evidence>
<dbReference type="PANTHER" id="PTHR43839">
    <property type="entry name" value="OPPC IN A BINDING PROTEIN-DEPENDENT TRANSPORT SYSTEM"/>
    <property type="match status" value="1"/>
</dbReference>
<dbReference type="EMBL" id="QAXS01000014">
    <property type="protein sequence ID" value="PTV98746.1"/>
    <property type="molecule type" value="Genomic_DNA"/>
</dbReference>
<keyword evidence="2 5" id="KW-0812">Transmembrane</keyword>
<keyword evidence="5" id="KW-0813">Transport</keyword>
<dbReference type="OrthoDB" id="9797852at2"/>
<feature type="transmembrane region" description="Helical" evidence="5">
    <location>
        <begin position="168"/>
        <end position="196"/>
    </location>
</feature>
<evidence type="ECO:0000256" key="2">
    <source>
        <dbReference type="ARBA" id="ARBA00022692"/>
    </source>
</evidence>
<dbReference type="AlphaFoldDB" id="A0A2T5RJG5"/>
<dbReference type="PANTHER" id="PTHR43839:SF3">
    <property type="entry name" value="OLIGOPEPTIDE ABC TRANSPORTER, PERMEASE PROTEIN"/>
    <property type="match status" value="1"/>
</dbReference>
<feature type="transmembrane region" description="Helical" evidence="5">
    <location>
        <begin position="232"/>
        <end position="254"/>
    </location>
</feature>
<dbReference type="CDD" id="cd06261">
    <property type="entry name" value="TM_PBP2"/>
    <property type="match status" value="1"/>
</dbReference>
<protein>
    <submittedName>
        <fullName evidence="7">Peptide/nickel transport system permease protein</fullName>
    </submittedName>
</protein>